<dbReference type="GO" id="GO:0071629">
    <property type="term" value="P:cytoplasm protein quality control by the ubiquitin-proteasome system"/>
    <property type="evidence" value="ECO:0007669"/>
    <property type="project" value="EnsemblFungi"/>
</dbReference>
<evidence type="ECO:0000256" key="5">
    <source>
        <dbReference type="ARBA" id="ARBA00022801"/>
    </source>
</evidence>
<dbReference type="Gene3D" id="3.40.532.10">
    <property type="entry name" value="Peptidase C12, ubiquitin carboxyl-terminal hydrolase"/>
    <property type="match status" value="1"/>
</dbReference>
<dbReference type="OMA" id="YIQYEIQ"/>
<dbReference type="GO" id="GO:0005737">
    <property type="term" value="C:cytoplasm"/>
    <property type="evidence" value="ECO:0007669"/>
    <property type="project" value="TreeGrafter"/>
</dbReference>
<accession>A3LVQ8</accession>
<dbReference type="EC" id="3.4.19.12" evidence="7 11"/>
<evidence type="ECO:0000256" key="11">
    <source>
        <dbReference type="RuleBase" id="RU361215"/>
    </source>
</evidence>
<evidence type="ECO:0000256" key="2">
    <source>
        <dbReference type="ARBA" id="ARBA00009326"/>
    </source>
</evidence>
<feature type="active site" description="Nucleophile" evidence="8 10">
    <location>
        <position position="95"/>
    </location>
</feature>
<dbReference type="MEROPS" id="C12.009"/>
<dbReference type="PROSITE" id="PS52048">
    <property type="entry name" value="UCH_DOMAIN"/>
    <property type="match status" value="1"/>
</dbReference>
<dbReference type="Pfam" id="PF18031">
    <property type="entry name" value="UCH_C"/>
    <property type="match status" value="1"/>
</dbReference>
<feature type="domain" description="UCH catalytic" evidence="12">
    <location>
        <begin position="5"/>
        <end position="236"/>
    </location>
</feature>
<dbReference type="RefSeq" id="XP_001385191.2">
    <property type="nucleotide sequence ID" value="XM_001385154.1"/>
</dbReference>
<dbReference type="GO" id="GO:0000338">
    <property type="term" value="P:protein deneddylation"/>
    <property type="evidence" value="ECO:0007669"/>
    <property type="project" value="EnsemblFungi"/>
</dbReference>
<dbReference type="PANTHER" id="PTHR10589:SF16">
    <property type="entry name" value="UBIQUITIN CARBOXYL-TERMINAL HYDROLASE ISOZYME L5"/>
    <property type="match status" value="1"/>
</dbReference>
<keyword evidence="4 7" id="KW-0833">Ubl conjugation pathway</keyword>
<keyword evidence="5 7" id="KW-0378">Hydrolase</keyword>
<dbReference type="GO" id="GO:0016579">
    <property type="term" value="P:protein deubiquitination"/>
    <property type="evidence" value="ECO:0007669"/>
    <property type="project" value="InterPro"/>
</dbReference>
<feature type="site" description="Important for enzyme activity" evidence="9 10">
    <location>
        <position position="190"/>
    </location>
</feature>
<keyword evidence="3 7" id="KW-0645">Protease</keyword>
<evidence type="ECO:0000256" key="7">
    <source>
        <dbReference type="PIRNR" id="PIRNR038120"/>
    </source>
</evidence>
<dbReference type="STRING" id="322104.A3LVQ8"/>
<dbReference type="InterPro" id="IPR017390">
    <property type="entry name" value="Ubiquitinyl_hydrolase_UCH37"/>
</dbReference>
<dbReference type="GeneID" id="4839293"/>
<dbReference type="InParanoid" id="A3LVQ8"/>
<evidence type="ECO:0000256" key="4">
    <source>
        <dbReference type="ARBA" id="ARBA00022786"/>
    </source>
</evidence>
<keyword evidence="6 7" id="KW-0788">Thiol protease</keyword>
<evidence type="ECO:0000256" key="10">
    <source>
        <dbReference type="PROSITE-ProRule" id="PRU01393"/>
    </source>
</evidence>
<dbReference type="PIRSF" id="PIRSF038120">
    <property type="entry name" value="Ubiquitinyl_hydrolase_UCH37"/>
    <property type="match status" value="1"/>
</dbReference>
<dbReference type="InterPro" id="IPR041507">
    <property type="entry name" value="UCH_C"/>
</dbReference>
<dbReference type="PANTHER" id="PTHR10589">
    <property type="entry name" value="UBIQUITIN CARBOXYL-TERMINAL HYDROLASE"/>
    <property type="match status" value="1"/>
</dbReference>
<dbReference type="CDD" id="cd09617">
    <property type="entry name" value="Peptidase_C12_UCH37_BAP1"/>
    <property type="match status" value="1"/>
</dbReference>
<dbReference type="Proteomes" id="UP000002258">
    <property type="component" value="Chromosome 5"/>
</dbReference>
<feature type="site" description="Transition state stabilizer" evidence="10">
    <location>
        <position position="89"/>
    </location>
</feature>
<evidence type="ECO:0000256" key="9">
    <source>
        <dbReference type="PIRSR" id="PIRSR038120-2"/>
    </source>
</evidence>
<dbReference type="HOGENOM" id="CLU_018316_1_0_1"/>
<dbReference type="KEGG" id="pic:PICST_65784"/>
<dbReference type="SUPFAM" id="SSF54001">
    <property type="entry name" value="Cysteine proteinases"/>
    <property type="match status" value="1"/>
</dbReference>
<dbReference type="OrthoDB" id="1924260at2759"/>
<dbReference type="InterPro" id="IPR038765">
    <property type="entry name" value="Papain-like_cys_pep_sf"/>
</dbReference>
<dbReference type="GO" id="GO:0004843">
    <property type="term" value="F:cysteine-type deubiquitinase activity"/>
    <property type="evidence" value="ECO:0007669"/>
    <property type="project" value="UniProtKB-UniRule"/>
</dbReference>
<proteinExistence type="inferred from homology"/>
<protein>
    <recommendedName>
        <fullName evidence="7 11">Ubiquitin carboxyl-terminal hydrolase</fullName>
        <ecNumber evidence="7 11">3.4.19.12</ecNumber>
    </recommendedName>
</protein>
<reference evidence="13 14" key="1">
    <citation type="journal article" date="2007" name="Nat. Biotechnol.">
        <title>Genome sequence of the lignocellulose-bioconverting and xylose-fermenting yeast Pichia stipitis.</title>
        <authorList>
            <person name="Jeffries T.W."/>
            <person name="Grigoriev I.V."/>
            <person name="Grimwood J."/>
            <person name="Laplaza J.M."/>
            <person name="Aerts A."/>
            <person name="Salamov A."/>
            <person name="Schmutz J."/>
            <person name="Lindquist E."/>
            <person name="Dehal P."/>
            <person name="Shapiro H."/>
            <person name="Jin Y.S."/>
            <person name="Passoth V."/>
            <person name="Richardson P.M."/>
        </authorList>
    </citation>
    <scope>NUCLEOTIDE SEQUENCE [LARGE SCALE GENOMIC DNA]</scope>
    <source>
        <strain evidence="14">ATCC 58785 / CBS 6054 / NBRC 10063 / NRRL Y-11545</strain>
    </source>
</reference>
<keyword evidence="14" id="KW-1185">Reference proteome</keyword>
<name>A3LVQ8_PICST</name>
<dbReference type="PRINTS" id="PR00707">
    <property type="entry name" value="UBCTHYDRLASE"/>
</dbReference>
<comment type="similarity">
    <text evidence="2 7 10 11">Belongs to the peptidase C12 family.</text>
</comment>
<evidence type="ECO:0000256" key="6">
    <source>
        <dbReference type="ARBA" id="ARBA00022807"/>
    </source>
</evidence>
<dbReference type="eggNOG" id="KOG2778">
    <property type="taxonomic scope" value="Eukaryota"/>
</dbReference>
<feature type="active site" description="Proton donor" evidence="8 10">
    <location>
        <position position="175"/>
    </location>
</feature>
<evidence type="ECO:0000313" key="14">
    <source>
        <dbReference type="Proteomes" id="UP000002258"/>
    </source>
</evidence>
<dbReference type="AlphaFoldDB" id="A3LVQ8"/>
<sequence length="319" mass="36433">MSESGWNTIDSDAGVFSELVEKLGVKDVEINELYSIDSDSLSQLDPVYGVVFLFKYGKIDREYASNGNRPLDGDYDVDYENKGIFFANQTIQNACATQAVLNILLNKDDVVQLGDELSNFKSFVTGFDSEIIGETISNSEVIRKVHNSFSSPSLMDEDKPEPPPDYDGRDDGLFHFIGYIRSGGYIYELDGLKSYPIRHVECSSQQEFYEKLPEVVFKRISLYGDELRFSLLAVTNNKLEQATRDNDSEAIHSQLMKRETWTNENELRRHDYMGFLVALLTNISKEKNDEEWKKLLEKAKTKSSKRLAQRIAEQSYGKK</sequence>
<dbReference type="GO" id="GO:0019784">
    <property type="term" value="F:deNEDDylase activity"/>
    <property type="evidence" value="ECO:0007669"/>
    <property type="project" value="EnsemblFungi"/>
</dbReference>
<dbReference type="EMBL" id="CP000499">
    <property type="protein sequence ID" value="ABN67162.2"/>
    <property type="molecule type" value="Genomic_DNA"/>
</dbReference>
<dbReference type="InterPro" id="IPR036959">
    <property type="entry name" value="Peptidase_C12_UCH_sf"/>
</dbReference>
<evidence type="ECO:0000313" key="13">
    <source>
        <dbReference type="EMBL" id="ABN67162.2"/>
    </source>
</evidence>
<evidence type="ECO:0000256" key="8">
    <source>
        <dbReference type="PIRSR" id="PIRSR038120-1"/>
    </source>
</evidence>
<dbReference type="Pfam" id="PF01088">
    <property type="entry name" value="Peptidase_C12"/>
    <property type="match status" value="1"/>
</dbReference>
<comment type="catalytic activity">
    <reaction evidence="1 7 10 11">
        <text>Thiol-dependent hydrolysis of ester, thioester, amide, peptide and isopeptide bonds formed by the C-terminal Gly of ubiquitin (a 76-residue protein attached to proteins as an intracellular targeting signal).</text>
        <dbReference type="EC" id="3.4.19.12"/>
    </reaction>
</comment>
<gene>
    <name evidence="13" type="ORF">PICST_65784</name>
</gene>
<evidence type="ECO:0000256" key="3">
    <source>
        <dbReference type="ARBA" id="ARBA00022670"/>
    </source>
</evidence>
<organism evidence="13 14">
    <name type="scientific">Scheffersomyces stipitis (strain ATCC 58785 / CBS 6054 / NBRC 10063 / NRRL Y-11545)</name>
    <name type="common">Yeast</name>
    <name type="synonym">Pichia stipitis</name>
    <dbReference type="NCBI Taxonomy" id="322104"/>
    <lineage>
        <taxon>Eukaryota</taxon>
        <taxon>Fungi</taxon>
        <taxon>Dikarya</taxon>
        <taxon>Ascomycota</taxon>
        <taxon>Saccharomycotina</taxon>
        <taxon>Pichiomycetes</taxon>
        <taxon>Debaryomycetaceae</taxon>
        <taxon>Scheffersomyces</taxon>
    </lineage>
</organism>
<dbReference type="InterPro" id="IPR001578">
    <property type="entry name" value="Peptidase_C12_UCH"/>
</dbReference>
<evidence type="ECO:0000259" key="12">
    <source>
        <dbReference type="PROSITE" id="PS52048"/>
    </source>
</evidence>
<evidence type="ECO:0000256" key="1">
    <source>
        <dbReference type="ARBA" id="ARBA00000707"/>
    </source>
</evidence>